<name>A0A370L8A4_9HYPH</name>
<dbReference type="Proteomes" id="UP000255207">
    <property type="component" value="Unassembled WGS sequence"/>
</dbReference>
<dbReference type="Pfam" id="PF03466">
    <property type="entry name" value="LysR_substrate"/>
    <property type="match status" value="1"/>
</dbReference>
<reference evidence="8" key="1">
    <citation type="submission" date="2018-07" db="EMBL/GenBank/DDBJ databases">
        <authorList>
            <person name="Safronova V.I."/>
            <person name="Chirak E.R."/>
            <person name="Sazanova A.L."/>
        </authorList>
    </citation>
    <scope>NUCLEOTIDE SEQUENCE [LARGE SCALE GENOMIC DNA]</scope>
    <source>
        <strain evidence="8">RCAM04685</strain>
    </source>
</reference>
<dbReference type="GO" id="GO:0032993">
    <property type="term" value="C:protein-DNA complex"/>
    <property type="evidence" value="ECO:0007669"/>
    <property type="project" value="TreeGrafter"/>
</dbReference>
<gene>
    <name evidence="7" type="ORF">DWE98_09040</name>
</gene>
<dbReference type="SUPFAM" id="SSF46785">
    <property type="entry name" value="Winged helix' DNA-binding domain"/>
    <property type="match status" value="1"/>
</dbReference>
<dbReference type="InterPro" id="IPR000847">
    <property type="entry name" value="LysR_HTH_N"/>
</dbReference>
<dbReference type="FunFam" id="1.10.10.10:FF:000001">
    <property type="entry name" value="LysR family transcriptional regulator"/>
    <property type="match status" value="1"/>
</dbReference>
<dbReference type="InterPro" id="IPR036390">
    <property type="entry name" value="WH_DNA-bd_sf"/>
</dbReference>
<comment type="caution">
    <text evidence="7">The sequence shown here is derived from an EMBL/GenBank/DDBJ whole genome shotgun (WGS) entry which is preliminary data.</text>
</comment>
<dbReference type="SUPFAM" id="SSF53850">
    <property type="entry name" value="Periplasmic binding protein-like II"/>
    <property type="match status" value="1"/>
</dbReference>
<organism evidence="7 8">
    <name type="scientific">Bosea caraganae</name>
    <dbReference type="NCBI Taxonomy" id="2763117"/>
    <lineage>
        <taxon>Bacteria</taxon>
        <taxon>Pseudomonadati</taxon>
        <taxon>Pseudomonadota</taxon>
        <taxon>Alphaproteobacteria</taxon>
        <taxon>Hyphomicrobiales</taxon>
        <taxon>Boseaceae</taxon>
        <taxon>Bosea</taxon>
    </lineage>
</organism>
<dbReference type="PRINTS" id="PR00039">
    <property type="entry name" value="HTHLYSR"/>
</dbReference>
<dbReference type="EMBL" id="QQTP01000004">
    <property type="protein sequence ID" value="RDJ25992.1"/>
    <property type="molecule type" value="Genomic_DNA"/>
</dbReference>
<dbReference type="Gene3D" id="3.40.190.10">
    <property type="entry name" value="Periplasmic binding protein-like II"/>
    <property type="match status" value="2"/>
</dbReference>
<dbReference type="PANTHER" id="PTHR30346:SF26">
    <property type="entry name" value="HYDROGEN PEROXIDE-INDUCIBLE GENES ACTIVATOR"/>
    <property type="match status" value="1"/>
</dbReference>
<dbReference type="Gene3D" id="1.10.10.10">
    <property type="entry name" value="Winged helix-like DNA-binding domain superfamily/Winged helix DNA-binding domain"/>
    <property type="match status" value="1"/>
</dbReference>
<dbReference type="Pfam" id="PF00126">
    <property type="entry name" value="HTH_1"/>
    <property type="match status" value="1"/>
</dbReference>
<accession>A0A370L8A4</accession>
<dbReference type="InterPro" id="IPR036388">
    <property type="entry name" value="WH-like_DNA-bd_sf"/>
</dbReference>
<evidence type="ECO:0000256" key="1">
    <source>
        <dbReference type="ARBA" id="ARBA00009437"/>
    </source>
</evidence>
<keyword evidence="8" id="KW-1185">Reference proteome</keyword>
<keyword evidence="2" id="KW-0805">Transcription regulation</keyword>
<keyword evidence="3" id="KW-0238">DNA-binding</keyword>
<keyword evidence="4" id="KW-0010">Activator</keyword>
<dbReference type="CDD" id="cd08411">
    <property type="entry name" value="PBP2_OxyR"/>
    <property type="match status" value="1"/>
</dbReference>
<dbReference type="OrthoDB" id="9775392at2"/>
<evidence type="ECO:0000259" key="6">
    <source>
        <dbReference type="PROSITE" id="PS50931"/>
    </source>
</evidence>
<dbReference type="RefSeq" id="WP_114828882.1">
    <property type="nucleotide sequence ID" value="NZ_QQTO01000022.1"/>
</dbReference>
<dbReference type="AlphaFoldDB" id="A0A370L8A4"/>
<proteinExistence type="inferred from homology"/>
<feature type="domain" description="HTH lysR-type" evidence="6">
    <location>
        <begin position="2"/>
        <end position="59"/>
    </location>
</feature>
<dbReference type="PANTHER" id="PTHR30346">
    <property type="entry name" value="TRANSCRIPTIONAL DUAL REGULATOR HCAR-RELATED"/>
    <property type="match status" value="1"/>
</dbReference>
<comment type="similarity">
    <text evidence="1">Belongs to the LysR transcriptional regulatory family.</text>
</comment>
<evidence type="ECO:0000256" key="2">
    <source>
        <dbReference type="ARBA" id="ARBA00023015"/>
    </source>
</evidence>
<evidence type="ECO:0000256" key="5">
    <source>
        <dbReference type="ARBA" id="ARBA00023163"/>
    </source>
</evidence>
<evidence type="ECO:0000313" key="8">
    <source>
        <dbReference type="Proteomes" id="UP000255207"/>
    </source>
</evidence>
<dbReference type="InterPro" id="IPR005119">
    <property type="entry name" value="LysR_subst-bd"/>
</dbReference>
<dbReference type="GO" id="GO:0003677">
    <property type="term" value="F:DNA binding"/>
    <property type="evidence" value="ECO:0007669"/>
    <property type="project" value="UniProtKB-KW"/>
</dbReference>
<sequence>MITLKQLRYFGAVARHRHFGRAAEECHVSQPALSLQIQELETQLGCQLVERRRGAIALTEIGREIAERAGRILIEASDLVDHARHRPNLLSGELDLGVIPSIAPYLLPATLPLLQRRHPALELRLRETQTATLLDELSDGQLDVALLSLPVDRPGLETLHLFDDGFVLVTPSGQDGDDPFTPEAALSGDNLLLLEEGHCLRDQALSFCRTAQSSSRRQYGASSLSTIMQMVANGFGATLMPAMALPIELRPDMPVRLFRFAEPEPSRSVGLVWRKTSPRKHDFQALGRILAEVGEMLTAERGQAAEKDLISLRARTESSLRGA</sequence>
<evidence type="ECO:0000256" key="4">
    <source>
        <dbReference type="ARBA" id="ARBA00023159"/>
    </source>
</evidence>
<keyword evidence="5" id="KW-0804">Transcription</keyword>
<dbReference type="GO" id="GO:0003700">
    <property type="term" value="F:DNA-binding transcription factor activity"/>
    <property type="evidence" value="ECO:0007669"/>
    <property type="project" value="InterPro"/>
</dbReference>
<evidence type="ECO:0000313" key="7">
    <source>
        <dbReference type="EMBL" id="RDJ25992.1"/>
    </source>
</evidence>
<evidence type="ECO:0000256" key="3">
    <source>
        <dbReference type="ARBA" id="ARBA00023125"/>
    </source>
</evidence>
<protein>
    <submittedName>
        <fullName evidence="7">Hydrogen peroxide-inducible genes activator</fullName>
    </submittedName>
</protein>
<dbReference type="PROSITE" id="PS50931">
    <property type="entry name" value="HTH_LYSR"/>
    <property type="match status" value="1"/>
</dbReference>